<dbReference type="SUPFAM" id="SSF46785">
    <property type="entry name" value="Winged helix' DNA-binding domain"/>
    <property type="match status" value="1"/>
</dbReference>
<dbReference type="InterPro" id="IPR036388">
    <property type="entry name" value="WH-like_DNA-bd_sf"/>
</dbReference>
<evidence type="ECO:0000259" key="1">
    <source>
        <dbReference type="Pfam" id="PF03551"/>
    </source>
</evidence>
<keyword evidence="3" id="KW-1185">Reference proteome</keyword>
<dbReference type="EMBL" id="AODF01000001">
    <property type="protein sequence ID" value="EUJ33819.1"/>
    <property type="molecule type" value="Genomic_DNA"/>
</dbReference>
<evidence type="ECO:0000313" key="2">
    <source>
        <dbReference type="EMBL" id="EUJ33819.1"/>
    </source>
</evidence>
<dbReference type="PANTHER" id="PTHR43252:SF7">
    <property type="entry name" value="TRANSCRIPTIONAL REGULATOR YQJI"/>
    <property type="match status" value="1"/>
</dbReference>
<organism evidence="2 3">
    <name type="scientific">Listeria floridensis FSL S10-1187</name>
    <dbReference type="NCBI Taxonomy" id="1265817"/>
    <lineage>
        <taxon>Bacteria</taxon>
        <taxon>Bacillati</taxon>
        <taxon>Bacillota</taxon>
        <taxon>Bacilli</taxon>
        <taxon>Bacillales</taxon>
        <taxon>Listeriaceae</taxon>
        <taxon>Listeria</taxon>
    </lineage>
</organism>
<dbReference type="Pfam" id="PF03551">
    <property type="entry name" value="PadR"/>
    <property type="match status" value="1"/>
</dbReference>
<comment type="caution">
    <text evidence="2">The sequence shown here is derived from an EMBL/GenBank/DDBJ whole genome shotgun (WGS) entry which is preliminary data.</text>
</comment>
<dbReference type="Gene3D" id="1.10.10.10">
    <property type="entry name" value="Winged helix-like DNA-binding domain superfamily/Winged helix DNA-binding domain"/>
    <property type="match status" value="1"/>
</dbReference>
<dbReference type="PANTHER" id="PTHR43252">
    <property type="entry name" value="TRANSCRIPTIONAL REGULATOR YQJI"/>
    <property type="match status" value="1"/>
</dbReference>
<protein>
    <submittedName>
        <fullName evidence="2">PadR family transcriptional regulator</fullName>
    </submittedName>
</protein>
<dbReference type="Proteomes" id="UP000019249">
    <property type="component" value="Unassembled WGS sequence"/>
</dbReference>
<feature type="domain" description="Transcription regulator PadR N-terminal" evidence="1">
    <location>
        <begin position="7"/>
        <end position="82"/>
    </location>
</feature>
<dbReference type="InterPro" id="IPR005149">
    <property type="entry name" value="Tscrpt_reg_PadR_N"/>
</dbReference>
<evidence type="ECO:0000313" key="3">
    <source>
        <dbReference type="Proteomes" id="UP000019249"/>
    </source>
</evidence>
<gene>
    <name evidence="2" type="ORF">MFLO_01285</name>
</gene>
<name>A0ABP3B1K5_9LIST</name>
<dbReference type="InterPro" id="IPR036390">
    <property type="entry name" value="WH_DNA-bd_sf"/>
</dbReference>
<proteinExistence type="predicted"/>
<reference evidence="2 3" key="1">
    <citation type="journal article" date="2014" name="Int. J. Syst. Evol. Microbiol.">
        <title>Listeria floridensis sp. nov., Listeria aquatica sp. nov., Listeria cornellensis sp. nov., Listeria riparia sp. nov. and Listeria grandensis sp. nov., from agricultural and natural environments.</title>
        <authorList>
            <person name="den Bakker H.C."/>
            <person name="Warchocki S."/>
            <person name="Wright E.M."/>
            <person name="Allred A.F."/>
            <person name="Ahlstrom C."/>
            <person name="Manuel C.S."/>
            <person name="Stasiewicz M.J."/>
            <person name="Burrell A."/>
            <person name="Roof S."/>
            <person name="Strawn L."/>
            <person name="Fortes E.D."/>
            <person name="Nightingale K.K."/>
            <person name="Kephart D."/>
            <person name="Wiedmann M."/>
        </authorList>
    </citation>
    <scope>NUCLEOTIDE SEQUENCE [LARGE SCALE GENOMIC DNA]</scope>
    <source>
        <strain evidence="2 3">FSL S10-1187</strain>
    </source>
</reference>
<accession>A0ABP3B1K5</accession>
<dbReference type="RefSeq" id="WP_036095722.1">
    <property type="nucleotide sequence ID" value="NZ_AODF01000001.1"/>
</dbReference>
<sequence>MSLKLVILGVLDHKNVHPYDVKRFLKHYKWDYLFQISDAKIYYAFESLQKGGFVRVDQVVENEKTPTKTVYAITEKGRDQIKKELYKIFKKDVLSYKAIYPALLFVDYAEKDLLLSFLDERKEKVKKRARFKPRTSCRYRHEST</sequence>